<dbReference type="GO" id="GO:0140581">
    <property type="term" value="F:P-type monovalent copper transporter activity"/>
    <property type="evidence" value="ECO:0007669"/>
    <property type="project" value="UniProtKB-EC"/>
</dbReference>
<dbReference type="InterPro" id="IPR023299">
    <property type="entry name" value="ATPase_P-typ_cyto_dom_N"/>
</dbReference>
<evidence type="ECO:0000256" key="8">
    <source>
        <dbReference type="ARBA" id="ARBA00022840"/>
    </source>
</evidence>
<evidence type="ECO:0000256" key="14">
    <source>
        <dbReference type="ARBA" id="ARBA00023136"/>
    </source>
</evidence>
<organism evidence="15">
    <name type="scientific">Tetrahymena thermophila</name>
    <dbReference type="NCBI Taxonomy" id="5911"/>
    <lineage>
        <taxon>Eukaryota</taxon>
        <taxon>Sar</taxon>
        <taxon>Alveolata</taxon>
        <taxon>Ciliophora</taxon>
        <taxon>Intramacronucleata</taxon>
        <taxon>Oligohymenophorea</taxon>
        <taxon>Hymenostomatida</taxon>
        <taxon>Tetrahymenina</taxon>
        <taxon>Tetrahymenidae</taxon>
        <taxon>Tetrahymena</taxon>
    </lineage>
</organism>
<evidence type="ECO:0000256" key="10">
    <source>
        <dbReference type="ARBA" id="ARBA00022967"/>
    </source>
</evidence>
<dbReference type="InterPro" id="IPR023214">
    <property type="entry name" value="HAD_sf"/>
</dbReference>
<feature type="non-terminal residue" evidence="15">
    <location>
        <position position="1"/>
    </location>
</feature>
<protein>
    <recommendedName>
        <fullName evidence="2">P-type Cu(+) transporter</fullName>
        <ecNumber evidence="2">7.2.2.8</ecNumber>
    </recommendedName>
</protein>
<dbReference type="Gene3D" id="3.40.50.1000">
    <property type="entry name" value="HAD superfamily/HAD-like"/>
    <property type="match status" value="1"/>
</dbReference>
<keyword evidence="9" id="KW-0460">Magnesium</keyword>
<dbReference type="PANTHER" id="PTHR24093:SF506">
    <property type="entry name" value="CATION-TRANSPORTING ATPASE PMA1"/>
    <property type="match status" value="1"/>
</dbReference>
<evidence type="ECO:0000313" key="15">
    <source>
        <dbReference type="EMBL" id="AAB05610.1"/>
    </source>
</evidence>
<dbReference type="EMBL" id="U41359">
    <property type="protein sequence ID" value="AAB05610.1"/>
    <property type="molecule type" value="Genomic_DNA"/>
</dbReference>
<dbReference type="AlphaFoldDB" id="Q27854"/>
<sequence>CSDKTGTLTTNEMSVEKFFVAGNKDGSQLAAFEVKGHSYSPEGEIVNFQNFNGSQLAKNIKTFATSMVLNNESKLIFDKNRVNRSGLPTEAAIKVLSEKIGKYDPDFKNKYVPISTGHVEQYGSYLAQDYEKRATLEFSRDRKSMSVLLKCKNVLFIKGAPDYLLKASKKIMNKDGEVVDFTAATKTAFENQIKEYAKAGLRTLAICVKYDTGALVDYTGPSHPAHKQLEDSNNYAKIEEDPIIIGVVAVRDPPRPEVAASIQKCKQAGISVIMITGDIKETAESIARDIGIIQAGDEEFRSLTGHTFENLSEEKQLEYLQQVIDAPSGFVFSRTDPRHKRALVKILSGQNQIVAMTGDGVN</sequence>
<dbReference type="PANTHER" id="PTHR24093">
    <property type="entry name" value="CATION TRANSPORTING ATPASE"/>
    <property type="match status" value="1"/>
</dbReference>
<name>Q27854_TETTH</name>
<keyword evidence="11" id="KW-1133">Transmembrane helix</keyword>
<keyword evidence="10" id="KW-1278">Translocase</keyword>
<reference evidence="15" key="1">
    <citation type="journal article" date="1997" name="Am. J. Physiol.">
        <title>Primary structure and evolution of the ATP-binding domains of the P-type ATPases in Tetrahymena thermophila.</title>
        <authorList>
            <person name="Wang S."/>
            <person name="Takeyasu K."/>
        </authorList>
    </citation>
    <scope>NUCLEOTIDE SEQUENCE</scope>
    <source>
        <strain evidence="15">CU428</strain>
    </source>
</reference>
<dbReference type="InterPro" id="IPR018303">
    <property type="entry name" value="ATPase_P-typ_P_site"/>
</dbReference>
<dbReference type="FunFam" id="3.40.50.1000:FF:000144">
    <property type="entry name" value="copper-transporting ATPase 1 isoform X2"/>
    <property type="match status" value="1"/>
</dbReference>
<feature type="non-terminal residue" evidence="15">
    <location>
        <position position="362"/>
    </location>
</feature>
<evidence type="ECO:0000256" key="7">
    <source>
        <dbReference type="ARBA" id="ARBA00022796"/>
    </source>
</evidence>
<dbReference type="GO" id="GO:0005886">
    <property type="term" value="C:plasma membrane"/>
    <property type="evidence" value="ECO:0007669"/>
    <property type="project" value="TreeGrafter"/>
</dbReference>
<keyword evidence="13" id="KW-0406">Ion transport</keyword>
<dbReference type="GO" id="GO:0012505">
    <property type="term" value="C:endomembrane system"/>
    <property type="evidence" value="ECO:0007669"/>
    <property type="project" value="UniProtKB-SubCell"/>
</dbReference>
<evidence type="ECO:0000256" key="5">
    <source>
        <dbReference type="ARBA" id="ARBA00022723"/>
    </source>
</evidence>
<keyword evidence="12" id="KW-0186">Copper</keyword>
<dbReference type="Pfam" id="PF13246">
    <property type="entry name" value="Cation_ATPase"/>
    <property type="match status" value="1"/>
</dbReference>
<proteinExistence type="predicted"/>
<accession>Q27854</accession>
<keyword evidence="3" id="KW-0813">Transport</keyword>
<dbReference type="PROSITE" id="PS00154">
    <property type="entry name" value="ATPASE_E1_E2"/>
    <property type="match status" value="1"/>
</dbReference>
<dbReference type="PRINTS" id="PR00119">
    <property type="entry name" value="CATATPASE"/>
</dbReference>
<keyword evidence="7" id="KW-0187">Copper transport</keyword>
<dbReference type="EC" id="7.2.2.8" evidence="2"/>
<evidence type="ECO:0000256" key="2">
    <source>
        <dbReference type="ARBA" id="ARBA00012517"/>
    </source>
</evidence>
<evidence type="ECO:0000256" key="13">
    <source>
        <dbReference type="ARBA" id="ARBA00023065"/>
    </source>
</evidence>
<dbReference type="InterPro" id="IPR036412">
    <property type="entry name" value="HAD-like_sf"/>
</dbReference>
<evidence type="ECO:0000256" key="4">
    <source>
        <dbReference type="ARBA" id="ARBA00022692"/>
    </source>
</evidence>
<evidence type="ECO:0000256" key="12">
    <source>
        <dbReference type="ARBA" id="ARBA00023008"/>
    </source>
</evidence>
<evidence type="ECO:0000256" key="9">
    <source>
        <dbReference type="ARBA" id="ARBA00022842"/>
    </source>
</evidence>
<dbReference type="SUPFAM" id="SSF81660">
    <property type="entry name" value="Metal cation-transporting ATPase, ATP-binding domain N"/>
    <property type="match status" value="1"/>
</dbReference>
<gene>
    <name evidence="15" type="primary">TPA8</name>
</gene>
<evidence type="ECO:0000256" key="1">
    <source>
        <dbReference type="ARBA" id="ARBA00004127"/>
    </source>
</evidence>
<evidence type="ECO:0000256" key="6">
    <source>
        <dbReference type="ARBA" id="ARBA00022741"/>
    </source>
</evidence>
<keyword evidence="5" id="KW-0479">Metal-binding</keyword>
<keyword evidence="6" id="KW-0547">Nucleotide-binding</keyword>
<dbReference type="SUPFAM" id="SSF56784">
    <property type="entry name" value="HAD-like"/>
    <property type="match status" value="1"/>
</dbReference>
<dbReference type="Gene3D" id="3.40.1110.10">
    <property type="entry name" value="Calcium-transporting ATPase, cytoplasmic domain N"/>
    <property type="match status" value="1"/>
</dbReference>
<keyword evidence="14" id="KW-0472">Membrane</keyword>
<keyword evidence="8" id="KW-0067">ATP-binding</keyword>
<evidence type="ECO:0000256" key="11">
    <source>
        <dbReference type="ARBA" id="ARBA00022989"/>
    </source>
</evidence>
<dbReference type="GO" id="GO:0005524">
    <property type="term" value="F:ATP binding"/>
    <property type="evidence" value="ECO:0007669"/>
    <property type="project" value="UniProtKB-KW"/>
</dbReference>
<evidence type="ECO:0000256" key="3">
    <source>
        <dbReference type="ARBA" id="ARBA00022448"/>
    </source>
</evidence>
<comment type="subcellular location">
    <subcellularLocation>
        <location evidence="1">Endomembrane system</location>
        <topology evidence="1">Multi-pass membrane protein</topology>
    </subcellularLocation>
</comment>
<keyword evidence="4" id="KW-0812">Transmembrane</keyword>
<dbReference type="GO" id="GO:0046872">
    <property type="term" value="F:metal ion binding"/>
    <property type="evidence" value="ECO:0007669"/>
    <property type="project" value="UniProtKB-KW"/>
</dbReference>
<dbReference type="GO" id="GO:0005388">
    <property type="term" value="F:P-type calcium transporter activity"/>
    <property type="evidence" value="ECO:0007669"/>
    <property type="project" value="TreeGrafter"/>
</dbReference>